<name>A0A1I7FSY5_9PROT</name>
<dbReference type="OrthoDB" id="8086164at2"/>
<evidence type="ECO:0000313" key="2">
    <source>
        <dbReference type="EMBL" id="SFU39268.1"/>
    </source>
</evidence>
<proteinExistence type="predicted"/>
<accession>A0A1I7FSY5</accession>
<protein>
    <submittedName>
        <fullName evidence="2">Uncharacterized protein</fullName>
    </submittedName>
</protein>
<dbReference type="Proteomes" id="UP000182649">
    <property type="component" value="Unassembled WGS sequence"/>
</dbReference>
<feature type="region of interest" description="Disordered" evidence="1">
    <location>
        <begin position="1"/>
        <end position="20"/>
    </location>
</feature>
<sequence length="136" mass="14491">MKYFPESWGGGVKPAPASKSGSSGHSAICRFSKHIAFQAFFALCIAPSPALAQDSRPTTAITDQDTVAQIGDADTHLAVDTEKNIIRIMIEGKEVGRFDKNGLHVVGDIDYTGSLSDTSPAWLERTLPETGGKNAK</sequence>
<evidence type="ECO:0000256" key="1">
    <source>
        <dbReference type="SAM" id="MobiDB-lite"/>
    </source>
</evidence>
<dbReference type="AlphaFoldDB" id="A0A1I7FSY5"/>
<gene>
    <name evidence="2" type="ORF">SAMN05216417_102185</name>
</gene>
<evidence type="ECO:0000313" key="3">
    <source>
        <dbReference type="Proteomes" id="UP000182649"/>
    </source>
</evidence>
<reference evidence="2 3" key="1">
    <citation type="submission" date="2016-10" db="EMBL/GenBank/DDBJ databases">
        <authorList>
            <person name="de Groot N.N."/>
        </authorList>
    </citation>
    <scope>NUCLEOTIDE SEQUENCE [LARGE SCALE GENOMIC DNA]</scope>
    <source>
        <strain evidence="2 3">Nl14</strain>
    </source>
</reference>
<dbReference type="RefSeq" id="WP_074973046.1">
    <property type="nucleotide sequence ID" value="NZ_FPBZ01000002.1"/>
</dbReference>
<dbReference type="EMBL" id="FPBZ01000002">
    <property type="protein sequence ID" value="SFU39268.1"/>
    <property type="molecule type" value="Genomic_DNA"/>
</dbReference>
<organism evidence="2 3">
    <name type="scientific">Nitrosospira multiformis</name>
    <dbReference type="NCBI Taxonomy" id="1231"/>
    <lineage>
        <taxon>Bacteria</taxon>
        <taxon>Pseudomonadati</taxon>
        <taxon>Pseudomonadota</taxon>
        <taxon>Betaproteobacteria</taxon>
        <taxon>Nitrosomonadales</taxon>
        <taxon>Nitrosomonadaceae</taxon>
        <taxon>Nitrosospira</taxon>
    </lineage>
</organism>